<dbReference type="EMBL" id="CM000847">
    <property type="protein sequence ID" value="KRH15075.1"/>
    <property type="molecule type" value="Genomic_DNA"/>
</dbReference>
<evidence type="ECO:0000313" key="3">
    <source>
        <dbReference type="Proteomes" id="UP000008827"/>
    </source>
</evidence>
<sequence length="82" mass="9388">MKHSLLEPQKSIKPVYYVSGHLPNIQQPTLNKLLFLPSTITHRFLRQNSISDQKIILNSVQILDLQSNMALSIESIPLHTKK</sequence>
<keyword evidence="3" id="KW-1185">Reference proteome</keyword>
<dbReference type="AlphaFoldDB" id="A0A0R0GHH7"/>
<dbReference type="InParanoid" id="A0A0R0GHH7"/>
<name>A0A0R0GHH7_SOYBN</name>
<dbReference type="Proteomes" id="UP000008827">
    <property type="component" value="Chromosome 14"/>
</dbReference>
<reference evidence="2" key="2">
    <citation type="submission" date="2018-02" db="UniProtKB">
        <authorList>
            <consortium name="EnsemblPlants"/>
        </authorList>
    </citation>
    <scope>IDENTIFICATION</scope>
    <source>
        <strain evidence="2">Williams 82</strain>
    </source>
</reference>
<dbReference type="Gramene" id="KRH15075">
    <property type="protein sequence ID" value="KRH15075"/>
    <property type="gene ID" value="GLYMA_14G066700"/>
</dbReference>
<proteinExistence type="predicted"/>
<protein>
    <submittedName>
        <fullName evidence="1 2">Uncharacterized protein</fullName>
    </submittedName>
</protein>
<dbReference type="EnsemblPlants" id="KRH15075">
    <property type="protein sequence ID" value="KRH15075"/>
    <property type="gene ID" value="GLYMA_14G066700"/>
</dbReference>
<accession>A0A0R0GHH7</accession>
<evidence type="ECO:0000313" key="2">
    <source>
        <dbReference type="EnsemblPlants" id="KRH15075"/>
    </source>
</evidence>
<organism evidence="1">
    <name type="scientific">Glycine max</name>
    <name type="common">Soybean</name>
    <name type="synonym">Glycine hispida</name>
    <dbReference type="NCBI Taxonomy" id="3847"/>
    <lineage>
        <taxon>Eukaryota</taxon>
        <taxon>Viridiplantae</taxon>
        <taxon>Streptophyta</taxon>
        <taxon>Embryophyta</taxon>
        <taxon>Tracheophyta</taxon>
        <taxon>Spermatophyta</taxon>
        <taxon>Magnoliopsida</taxon>
        <taxon>eudicotyledons</taxon>
        <taxon>Gunneridae</taxon>
        <taxon>Pentapetalae</taxon>
        <taxon>rosids</taxon>
        <taxon>fabids</taxon>
        <taxon>Fabales</taxon>
        <taxon>Fabaceae</taxon>
        <taxon>Papilionoideae</taxon>
        <taxon>50 kb inversion clade</taxon>
        <taxon>NPAAA clade</taxon>
        <taxon>indigoferoid/millettioid clade</taxon>
        <taxon>Phaseoleae</taxon>
        <taxon>Glycine</taxon>
        <taxon>Glycine subgen. Soja</taxon>
    </lineage>
</organism>
<evidence type="ECO:0000313" key="1">
    <source>
        <dbReference type="EMBL" id="KRH15075.1"/>
    </source>
</evidence>
<reference evidence="1 2" key="1">
    <citation type="journal article" date="2010" name="Nature">
        <title>Genome sequence of the palaeopolyploid soybean.</title>
        <authorList>
            <person name="Schmutz J."/>
            <person name="Cannon S.B."/>
            <person name="Schlueter J."/>
            <person name="Ma J."/>
            <person name="Mitros T."/>
            <person name="Nelson W."/>
            <person name="Hyten D.L."/>
            <person name="Song Q."/>
            <person name="Thelen J.J."/>
            <person name="Cheng J."/>
            <person name="Xu D."/>
            <person name="Hellsten U."/>
            <person name="May G.D."/>
            <person name="Yu Y."/>
            <person name="Sakurai T."/>
            <person name="Umezawa T."/>
            <person name="Bhattacharyya M.K."/>
            <person name="Sandhu D."/>
            <person name="Valliyodan B."/>
            <person name="Lindquist E."/>
            <person name="Peto M."/>
            <person name="Grant D."/>
            <person name="Shu S."/>
            <person name="Goodstein D."/>
            <person name="Barry K."/>
            <person name="Futrell-Griggs M."/>
            <person name="Abernathy B."/>
            <person name="Du J."/>
            <person name="Tian Z."/>
            <person name="Zhu L."/>
            <person name="Gill N."/>
            <person name="Joshi T."/>
            <person name="Libault M."/>
            <person name="Sethuraman A."/>
            <person name="Zhang X.-C."/>
            <person name="Shinozaki K."/>
            <person name="Nguyen H.T."/>
            <person name="Wing R.A."/>
            <person name="Cregan P."/>
            <person name="Specht J."/>
            <person name="Grimwood J."/>
            <person name="Rokhsar D."/>
            <person name="Stacey G."/>
            <person name="Shoemaker R.C."/>
            <person name="Jackson S.A."/>
        </authorList>
    </citation>
    <scope>NUCLEOTIDE SEQUENCE</scope>
    <source>
        <strain evidence="2">cv. Williams 82</strain>
        <tissue evidence="1">Callus</tissue>
    </source>
</reference>
<reference evidence="1" key="3">
    <citation type="submission" date="2018-07" db="EMBL/GenBank/DDBJ databases">
        <title>WGS assembly of Glycine max.</title>
        <authorList>
            <person name="Schmutz J."/>
            <person name="Cannon S."/>
            <person name="Schlueter J."/>
            <person name="Ma J."/>
            <person name="Mitros T."/>
            <person name="Nelson W."/>
            <person name="Hyten D."/>
            <person name="Song Q."/>
            <person name="Thelen J."/>
            <person name="Cheng J."/>
            <person name="Xu D."/>
            <person name="Hellsten U."/>
            <person name="May G."/>
            <person name="Yu Y."/>
            <person name="Sakurai T."/>
            <person name="Umezawa T."/>
            <person name="Bhattacharyya M."/>
            <person name="Sandhu D."/>
            <person name="Valliyodan B."/>
            <person name="Lindquist E."/>
            <person name="Peto M."/>
            <person name="Grant D."/>
            <person name="Shu S."/>
            <person name="Goodstein D."/>
            <person name="Barry K."/>
            <person name="Futrell-Griggs M."/>
            <person name="Abernathy B."/>
            <person name="Du J."/>
            <person name="Tian Z."/>
            <person name="Zhu L."/>
            <person name="Gill N."/>
            <person name="Joshi T."/>
            <person name="Libault M."/>
            <person name="Sethuraman A."/>
            <person name="Zhang X."/>
            <person name="Shinozaki K."/>
            <person name="Nguyen H."/>
            <person name="Wing R."/>
            <person name="Cregan P."/>
            <person name="Specht J."/>
            <person name="Grimwood J."/>
            <person name="Rokhsar D."/>
            <person name="Stacey G."/>
            <person name="Shoemaker R."/>
            <person name="Jackson S."/>
        </authorList>
    </citation>
    <scope>NUCLEOTIDE SEQUENCE</scope>
    <source>
        <tissue evidence="1">Callus</tissue>
    </source>
</reference>
<gene>
    <name evidence="1" type="ORF">GLYMA_14G066700</name>
</gene>